<keyword evidence="9" id="KW-0325">Glycoprotein</keyword>
<evidence type="ECO:0000256" key="6">
    <source>
        <dbReference type="ARBA" id="ARBA00023136"/>
    </source>
</evidence>
<keyword evidence="3 11" id="KW-0812">Transmembrane</keyword>
<dbReference type="PANTHER" id="PTHR25466">
    <property type="entry name" value="T-LYMPHOCYTE ACTIVATION ANTIGEN"/>
    <property type="match status" value="1"/>
</dbReference>
<evidence type="ECO:0000256" key="9">
    <source>
        <dbReference type="ARBA" id="ARBA00023180"/>
    </source>
</evidence>
<dbReference type="SUPFAM" id="SSF48726">
    <property type="entry name" value="Immunoglobulin"/>
    <property type="match status" value="1"/>
</dbReference>
<dbReference type="Pfam" id="PF07686">
    <property type="entry name" value="V-set"/>
    <property type="match status" value="1"/>
</dbReference>
<protein>
    <submittedName>
        <fullName evidence="13">E3 CR1-beta1</fullName>
    </submittedName>
</protein>
<evidence type="ECO:0000259" key="12">
    <source>
        <dbReference type="SMART" id="SM00409"/>
    </source>
</evidence>
<evidence type="ECO:0000256" key="2">
    <source>
        <dbReference type="ARBA" id="ARBA00022475"/>
    </source>
</evidence>
<dbReference type="SMART" id="SM00409">
    <property type="entry name" value="IG"/>
    <property type="match status" value="1"/>
</dbReference>
<evidence type="ECO:0000256" key="4">
    <source>
        <dbReference type="ARBA" id="ARBA00022729"/>
    </source>
</evidence>
<keyword evidence="4" id="KW-0732">Signal</keyword>
<dbReference type="EMBL" id="DQ923122">
    <property type="protein sequence ID" value="ABK35053.2"/>
    <property type="molecule type" value="Genomic_DNA"/>
</dbReference>
<evidence type="ECO:0000256" key="8">
    <source>
        <dbReference type="ARBA" id="ARBA00023170"/>
    </source>
</evidence>
<accession>A0MK65</accession>
<keyword evidence="5 11" id="KW-1133">Transmembrane helix</keyword>
<dbReference type="InterPro" id="IPR003599">
    <property type="entry name" value="Ig_sub"/>
</dbReference>
<gene>
    <name evidence="13" type="primary">E3</name>
</gene>
<sequence length="270" mass="30613">MLVILLLATFFALSHARTSIVGAGYNATLQSAYMPDSDQIPHITWYLQTSKPNSSFYEGNKLCDDSDNRTHTFPHPSLQFECVNKSLKLYNLKPSDSGLYHAVVEKSNLEVHSDYIELMVVDLPPPKCEVSSSYLEVQGVDAYCLIHINCSNSKYPARIYYNGQESNLFYYLTTSAGNGKQLPDYFTAVVEFSTYRETYAKRPYNFSYPFNDLCNEIQALETGTDFTPIFIAAIVVSLITIIVSLAFYCFCKPKKPKFEKLKLKPVIQQV</sequence>
<dbReference type="InterPro" id="IPR036179">
    <property type="entry name" value="Ig-like_dom_sf"/>
</dbReference>
<keyword evidence="8" id="KW-0675">Receptor</keyword>
<evidence type="ECO:0000256" key="5">
    <source>
        <dbReference type="ARBA" id="ARBA00022989"/>
    </source>
</evidence>
<keyword evidence="7" id="KW-1015">Disulfide bond</keyword>
<evidence type="ECO:0000313" key="14">
    <source>
        <dbReference type="Proteomes" id="UP000109192"/>
    </source>
</evidence>
<dbReference type="GO" id="GO:0071222">
    <property type="term" value="P:cellular response to lipopolysaccharide"/>
    <property type="evidence" value="ECO:0007669"/>
    <property type="project" value="TreeGrafter"/>
</dbReference>
<dbReference type="GO" id="GO:0005886">
    <property type="term" value="C:plasma membrane"/>
    <property type="evidence" value="ECO:0007669"/>
    <property type="project" value="UniProtKB-SubCell"/>
</dbReference>
<evidence type="ECO:0000256" key="7">
    <source>
        <dbReference type="ARBA" id="ARBA00023157"/>
    </source>
</evidence>
<evidence type="ECO:0000256" key="3">
    <source>
        <dbReference type="ARBA" id="ARBA00022692"/>
    </source>
</evidence>
<dbReference type="PANTHER" id="PTHR25466:SF9">
    <property type="entry name" value="FIBRONECTIN TYPE-III DOMAIN-CONTAINING PROTEIN"/>
    <property type="match status" value="1"/>
</dbReference>
<dbReference type="InterPro" id="IPR013783">
    <property type="entry name" value="Ig-like_fold"/>
</dbReference>
<organism evidence="13 14">
    <name type="scientific">human adenovirus 52</name>
    <dbReference type="NCBI Taxonomy" id="332179"/>
    <lineage>
        <taxon>Viruses</taxon>
        <taxon>Varidnaviria</taxon>
        <taxon>Bamfordvirae</taxon>
        <taxon>Preplasmiviricota</taxon>
        <taxon>Polisuviricotina</taxon>
        <taxon>Pharingeaviricetes</taxon>
        <taxon>Rowavirales</taxon>
        <taxon>Adenoviridae</taxon>
        <taxon>Mastadenovirus</taxon>
        <taxon>Mastadenovirus russelli</taxon>
        <taxon>Human mastadenovirus G</taxon>
    </lineage>
</organism>
<feature type="domain" description="Immunoglobulin" evidence="12">
    <location>
        <begin position="16"/>
        <end position="121"/>
    </location>
</feature>
<reference evidence="13 14" key="1">
    <citation type="journal article" date="2007" name="J. Virol.">
        <title>New adenovirus species found in a patient presenting with gastroenteritis.</title>
        <authorList>
            <person name="Jones M.S."/>
            <person name="Harrach B."/>
            <person name="Ganac R.D."/>
            <person name="Gozum M.M."/>
            <person name="Dela Cruz W.P."/>
            <person name="Riedel B."/>
            <person name="Pan C."/>
            <person name="Delwart E.L."/>
            <person name="Schnurr D.P."/>
        </authorList>
    </citation>
    <scope>NUCLEOTIDE SEQUENCE [LARGE SCALE GENOMIC DNA]</scope>
    <source>
        <strain evidence="13">T03-2244</strain>
    </source>
</reference>
<dbReference type="Proteomes" id="UP000109192">
    <property type="component" value="Segment"/>
</dbReference>
<proteinExistence type="predicted"/>
<dbReference type="Gene3D" id="2.60.40.10">
    <property type="entry name" value="Immunoglobulins"/>
    <property type="match status" value="1"/>
</dbReference>
<name>A0MK65_9ADEN</name>
<evidence type="ECO:0000313" key="13">
    <source>
        <dbReference type="EMBL" id="ABK35053.2"/>
    </source>
</evidence>
<keyword evidence="2" id="KW-1003">Cell membrane</keyword>
<comment type="subcellular location">
    <subcellularLocation>
        <location evidence="1">Cell membrane</location>
        <topology evidence="1">Single-pass type I membrane protein</topology>
    </subcellularLocation>
</comment>
<feature type="transmembrane region" description="Helical" evidence="11">
    <location>
        <begin position="229"/>
        <end position="251"/>
    </location>
</feature>
<dbReference type="InterPro" id="IPR013106">
    <property type="entry name" value="Ig_V-set"/>
</dbReference>
<dbReference type="GO" id="GO:0006955">
    <property type="term" value="P:immune response"/>
    <property type="evidence" value="ECO:0007669"/>
    <property type="project" value="TreeGrafter"/>
</dbReference>
<evidence type="ECO:0000256" key="1">
    <source>
        <dbReference type="ARBA" id="ARBA00004251"/>
    </source>
</evidence>
<evidence type="ECO:0000256" key="10">
    <source>
        <dbReference type="ARBA" id="ARBA00023319"/>
    </source>
</evidence>
<dbReference type="InterPro" id="IPR051713">
    <property type="entry name" value="T-cell_Activation_Regulation"/>
</dbReference>
<evidence type="ECO:0000256" key="11">
    <source>
        <dbReference type="SAM" id="Phobius"/>
    </source>
</evidence>
<dbReference type="GO" id="GO:0007166">
    <property type="term" value="P:cell surface receptor signaling pathway"/>
    <property type="evidence" value="ECO:0007669"/>
    <property type="project" value="TreeGrafter"/>
</dbReference>
<keyword evidence="10" id="KW-0393">Immunoglobulin domain</keyword>
<keyword evidence="6 11" id="KW-0472">Membrane</keyword>